<dbReference type="Proteomes" id="UP000692954">
    <property type="component" value="Unassembled WGS sequence"/>
</dbReference>
<keyword evidence="3" id="KW-1185">Reference proteome</keyword>
<dbReference type="AlphaFoldDB" id="A0A8S1NSE0"/>
<proteinExistence type="predicted"/>
<keyword evidence="1" id="KW-0812">Transmembrane</keyword>
<keyword evidence="1" id="KW-1133">Transmembrane helix</keyword>
<protein>
    <recommendedName>
        <fullName evidence="4">Transmembrane protein</fullName>
    </recommendedName>
</protein>
<evidence type="ECO:0008006" key="4">
    <source>
        <dbReference type="Google" id="ProtNLM"/>
    </source>
</evidence>
<comment type="caution">
    <text evidence="2">The sequence shown here is derived from an EMBL/GenBank/DDBJ whole genome shotgun (WGS) entry which is preliminary data.</text>
</comment>
<sequence length="145" mass="17802">MIFRQNYLKINNQLFVLLFLLQTEQRLNHQIFYQEKNLKLIKVLYQKNTSKQQPQSRFYFKLSSCFTIQQVDEYNLKKLLQQSIKKLEINSEYLNQGIIYNKYPFCFFLIIISQKIKIIYKIGCFRIQKMVFLIVWVLFVPYYIL</sequence>
<organism evidence="2 3">
    <name type="scientific">Paramecium sonneborni</name>
    <dbReference type="NCBI Taxonomy" id="65129"/>
    <lineage>
        <taxon>Eukaryota</taxon>
        <taxon>Sar</taxon>
        <taxon>Alveolata</taxon>
        <taxon>Ciliophora</taxon>
        <taxon>Intramacronucleata</taxon>
        <taxon>Oligohymenophorea</taxon>
        <taxon>Peniculida</taxon>
        <taxon>Parameciidae</taxon>
        <taxon>Paramecium</taxon>
    </lineage>
</organism>
<name>A0A8S1NSE0_9CILI</name>
<keyword evidence="1" id="KW-0472">Membrane</keyword>
<reference evidence="2" key="1">
    <citation type="submission" date="2021-01" db="EMBL/GenBank/DDBJ databases">
        <authorList>
            <consortium name="Genoscope - CEA"/>
            <person name="William W."/>
        </authorList>
    </citation>
    <scope>NUCLEOTIDE SEQUENCE</scope>
</reference>
<evidence type="ECO:0000313" key="3">
    <source>
        <dbReference type="Proteomes" id="UP000692954"/>
    </source>
</evidence>
<evidence type="ECO:0000313" key="2">
    <source>
        <dbReference type="EMBL" id="CAD8095142.1"/>
    </source>
</evidence>
<feature type="transmembrane region" description="Helical" evidence="1">
    <location>
        <begin position="124"/>
        <end position="144"/>
    </location>
</feature>
<gene>
    <name evidence="2" type="ORF">PSON_ATCC_30995.1.T0640024</name>
</gene>
<evidence type="ECO:0000256" key="1">
    <source>
        <dbReference type="SAM" id="Phobius"/>
    </source>
</evidence>
<dbReference type="EMBL" id="CAJJDN010000064">
    <property type="protein sequence ID" value="CAD8095142.1"/>
    <property type="molecule type" value="Genomic_DNA"/>
</dbReference>
<accession>A0A8S1NSE0</accession>